<dbReference type="Proteomes" id="UP000582659">
    <property type="component" value="Unassembled WGS sequence"/>
</dbReference>
<dbReference type="AlphaFoldDB" id="A0A1I7SU99"/>
<protein>
    <submittedName>
        <fullName evidence="1">(pine wood nematode) hypothetical protein</fullName>
    </submittedName>
</protein>
<evidence type="ECO:0000313" key="2">
    <source>
        <dbReference type="EMBL" id="CAG9107393.1"/>
    </source>
</evidence>
<dbReference type="SUPFAM" id="SSF53254">
    <property type="entry name" value="Phosphoglycerate mutase-like"/>
    <property type="match status" value="1"/>
</dbReference>
<dbReference type="Proteomes" id="UP000659654">
    <property type="component" value="Unassembled WGS sequence"/>
</dbReference>
<dbReference type="PANTHER" id="PTHR16469">
    <property type="entry name" value="UBIQUITIN-ASSOCIATED AND SH3 DOMAIN-CONTAINING BA-RELATED"/>
    <property type="match status" value="1"/>
</dbReference>
<gene>
    <name evidence="1" type="ORF">BXYJ_LOCUS6414</name>
</gene>
<accession>A0A1I7SU99</accession>
<dbReference type="EMBL" id="CAJFCV020000003">
    <property type="protein sequence ID" value="CAG9107393.1"/>
    <property type="molecule type" value="Genomic_DNA"/>
</dbReference>
<dbReference type="InterPro" id="IPR029033">
    <property type="entry name" value="His_PPase_superfam"/>
</dbReference>
<dbReference type="WBParaSite" id="BXY_1662100.1">
    <property type="protein sequence ID" value="BXY_1662100.1"/>
    <property type="gene ID" value="BXY_1662100"/>
</dbReference>
<reference evidence="5" key="1">
    <citation type="submission" date="2016-11" db="UniProtKB">
        <authorList>
            <consortium name="WormBaseParasite"/>
        </authorList>
    </citation>
    <scope>IDENTIFICATION</scope>
</reference>
<dbReference type="OrthoDB" id="414418at2759"/>
<evidence type="ECO:0000313" key="5">
    <source>
        <dbReference type="WBParaSite" id="BXY_1662100.1"/>
    </source>
</evidence>
<dbReference type="PANTHER" id="PTHR16469:SF27">
    <property type="entry name" value="UBIQUITIN-ASSOCIATED AND SH3 DOMAIN-CONTAINING BA-RELATED"/>
    <property type="match status" value="1"/>
</dbReference>
<reference evidence="2" key="2">
    <citation type="submission" date="2020-08" db="EMBL/GenBank/DDBJ databases">
        <authorList>
            <person name="Kikuchi T."/>
        </authorList>
    </citation>
    <scope>NUCLEOTIDE SEQUENCE</scope>
    <source>
        <strain evidence="1">Ka4C1</strain>
    </source>
</reference>
<dbReference type="GO" id="GO:0016791">
    <property type="term" value="F:phosphatase activity"/>
    <property type="evidence" value="ECO:0007669"/>
    <property type="project" value="UniProtKB-ARBA"/>
</dbReference>
<dbReference type="SMR" id="A0A1I7SU99"/>
<dbReference type="CDD" id="cd07067">
    <property type="entry name" value="HP_PGM_like"/>
    <property type="match status" value="1"/>
</dbReference>
<dbReference type="Gene3D" id="3.40.50.1240">
    <property type="entry name" value="Phosphoglycerate mutase-like"/>
    <property type="match status" value="1"/>
</dbReference>
<dbReference type="InterPro" id="IPR013078">
    <property type="entry name" value="His_Pase_superF_clade-1"/>
</dbReference>
<dbReference type="Proteomes" id="UP000095284">
    <property type="component" value="Unplaced"/>
</dbReference>
<name>A0A1I7SU99_BURXY</name>
<dbReference type="Pfam" id="PF00300">
    <property type="entry name" value="His_Phos_1"/>
    <property type="match status" value="1"/>
</dbReference>
<proteinExistence type="predicted"/>
<evidence type="ECO:0000313" key="3">
    <source>
        <dbReference type="Proteomes" id="UP000095284"/>
    </source>
</evidence>
<evidence type="ECO:0000313" key="4">
    <source>
        <dbReference type="Proteomes" id="UP000659654"/>
    </source>
</evidence>
<dbReference type="SMART" id="SM00855">
    <property type="entry name" value="PGAM"/>
    <property type="match status" value="1"/>
</dbReference>
<organism evidence="3 5">
    <name type="scientific">Bursaphelenchus xylophilus</name>
    <name type="common">Pinewood nematode worm</name>
    <name type="synonym">Aphelenchoides xylophilus</name>
    <dbReference type="NCBI Taxonomy" id="6326"/>
    <lineage>
        <taxon>Eukaryota</taxon>
        <taxon>Metazoa</taxon>
        <taxon>Ecdysozoa</taxon>
        <taxon>Nematoda</taxon>
        <taxon>Chromadorea</taxon>
        <taxon>Rhabditida</taxon>
        <taxon>Tylenchina</taxon>
        <taxon>Tylenchomorpha</taxon>
        <taxon>Aphelenchoidea</taxon>
        <taxon>Aphelenchoididae</taxon>
        <taxon>Bursaphelenchus</taxon>
    </lineage>
</organism>
<dbReference type="eggNOG" id="KOG3734">
    <property type="taxonomic scope" value="Eukaryota"/>
</dbReference>
<dbReference type="EMBL" id="CAJFDI010000003">
    <property type="protein sequence ID" value="CAD5220909.1"/>
    <property type="molecule type" value="Genomic_DNA"/>
</dbReference>
<keyword evidence="4" id="KW-1185">Reference proteome</keyword>
<sequence>MARRLYVVRHAEREDNVNHNWRKKYPGFTEDNTPLSDRGRSQANELKEFFRDIEISNIYVSPFDRTMETATILLDGHENKINVEPGICEALYLCEKPAGFWGVEKLKEKFTRVDLAYCPAFSHPMPEEGCGDSACTPRVRKTIEHILDLNPGSGNIVLVGHGASIGGVHSALGHGFQYVGQATVSIFDETAPNSRKFKLVESSGASHLSPSNRKNLRAY</sequence>
<evidence type="ECO:0000313" key="1">
    <source>
        <dbReference type="EMBL" id="CAD5220909.1"/>
    </source>
</evidence>
<dbReference type="InterPro" id="IPR051710">
    <property type="entry name" value="Phosphatase_SH3-domain"/>
</dbReference>